<reference evidence="1 2" key="1">
    <citation type="journal article" date="2024" name="G3 (Bethesda)">
        <title>Genome assembly of Hibiscus sabdariffa L. provides insights into metabolisms of medicinal natural products.</title>
        <authorList>
            <person name="Kim T."/>
        </authorList>
    </citation>
    <scope>NUCLEOTIDE SEQUENCE [LARGE SCALE GENOMIC DNA]</scope>
    <source>
        <strain evidence="1">TK-2024</strain>
        <tissue evidence="1">Old leaves</tissue>
    </source>
</reference>
<name>A0ABR2SFE2_9ROSI</name>
<comment type="caution">
    <text evidence="1">The sequence shown here is derived from an EMBL/GenBank/DDBJ whole genome shotgun (WGS) entry which is preliminary data.</text>
</comment>
<gene>
    <name evidence="1" type="ORF">V6N11_004142</name>
</gene>
<keyword evidence="2" id="KW-1185">Reference proteome</keyword>
<evidence type="ECO:0000313" key="1">
    <source>
        <dbReference type="EMBL" id="KAK9023955.1"/>
    </source>
</evidence>
<dbReference type="EMBL" id="JBBPBN010000015">
    <property type="protein sequence ID" value="KAK9023955.1"/>
    <property type="molecule type" value="Genomic_DNA"/>
</dbReference>
<sequence>MTNDFCGGPVVFPPSGVAPVVGINQFCTTGDNISGHIPCMRVGYAHCSHLEIRQWPASQPASGSRRFKPYSDASVVIGDLSATVGGFIRDAHGRWVVGYSKQNISCVLVAELLAMEQRQCHPAVTGLSEYGVPSGSCCLYQCKGIGKSCLSILHEKAIWWPT</sequence>
<dbReference type="Proteomes" id="UP001396334">
    <property type="component" value="Unassembled WGS sequence"/>
</dbReference>
<protein>
    <recommendedName>
        <fullName evidence="3">RNase H type-1 domain-containing protein</fullName>
    </recommendedName>
</protein>
<evidence type="ECO:0008006" key="3">
    <source>
        <dbReference type="Google" id="ProtNLM"/>
    </source>
</evidence>
<evidence type="ECO:0000313" key="2">
    <source>
        <dbReference type="Proteomes" id="UP001396334"/>
    </source>
</evidence>
<organism evidence="1 2">
    <name type="scientific">Hibiscus sabdariffa</name>
    <name type="common">roselle</name>
    <dbReference type="NCBI Taxonomy" id="183260"/>
    <lineage>
        <taxon>Eukaryota</taxon>
        <taxon>Viridiplantae</taxon>
        <taxon>Streptophyta</taxon>
        <taxon>Embryophyta</taxon>
        <taxon>Tracheophyta</taxon>
        <taxon>Spermatophyta</taxon>
        <taxon>Magnoliopsida</taxon>
        <taxon>eudicotyledons</taxon>
        <taxon>Gunneridae</taxon>
        <taxon>Pentapetalae</taxon>
        <taxon>rosids</taxon>
        <taxon>malvids</taxon>
        <taxon>Malvales</taxon>
        <taxon>Malvaceae</taxon>
        <taxon>Malvoideae</taxon>
        <taxon>Hibiscus</taxon>
    </lineage>
</organism>
<accession>A0ABR2SFE2</accession>
<proteinExistence type="predicted"/>